<keyword evidence="6" id="KW-0238">DNA-binding</keyword>
<evidence type="ECO:0000256" key="3">
    <source>
        <dbReference type="ARBA" id="ARBA00022801"/>
    </source>
</evidence>
<dbReference type="GO" id="GO:0005737">
    <property type="term" value="C:cytoplasm"/>
    <property type="evidence" value="ECO:0007669"/>
    <property type="project" value="TreeGrafter"/>
</dbReference>
<evidence type="ECO:0000256" key="4">
    <source>
        <dbReference type="ARBA" id="ARBA00022806"/>
    </source>
</evidence>
<evidence type="ECO:0000259" key="10">
    <source>
        <dbReference type="PROSITE" id="PS51192"/>
    </source>
</evidence>
<dbReference type="InterPro" id="IPR014001">
    <property type="entry name" value="Helicase_ATP-bd"/>
</dbReference>
<dbReference type="NCBIfam" id="TIGR00614">
    <property type="entry name" value="recQ_fam"/>
    <property type="match status" value="1"/>
</dbReference>
<dbReference type="InterPro" id="IPR004589">
    <property type="entry name" value="DNA_helicase_ATP-dep_RecQ"/>
</dbReference>
<dbReference type="PROSITE" id="PS51194">
    <property type="entry name" value="HELICASE_CTER"/>
    <property type="match status" value="1"/>
</dbReference>
<dbReference type="CDD" id="cd17920">
    <property type="entry name" value="DEXHc_RecQ"/>
    <property type="match status" value="1"/>
</dbReference>
<evidence type="ECO:0000256" key="9">
    <source>
        <dbReference type="ARBA" id="ARBA00034808"/>
    </source>
</evidence>
<name>A0A398DHW5_9BACT</name>
<evidence type="ECO:0000313" key="13">
    <source>
        <dbReference type="EMBL" id="RIE14755.1"/>
    </source>
</evidence>
<keyword evidence="2" id="KW-0547">Nucleotide-binding</keyword>
<keyword evidence="3 13" id="KW-0378">Hydrolase</keyword>
<dbReference type="InterPro" id="IPR027417">
    <property type="entry name" value="P-loop_NTPase"/>
</dbReference>
<dbReference type="SUPFAM" id="SSF57783">
    <property type="entry name" value="Zinc beta-ribbon"/>
    <property type="match status" value="1"/>
</dbReference>
<dbReference type="Gene3D" id="3.40.960.10">
    <property type="entry name" value="VSR Endonuclease"/>
    <property type="match status" value="1"/>
</dbReference>
<evidence type="ECO:0000313" key="15">
    <source>
        <dbReference type="Proteomes" id="UP000266042"/>
    </source>
</evidence>
<dbReference type="GO" id="GO:0003916">
    <property type="term" value="F:DNA topoisomerase activity"/>
    <property type="evidence" value="ECO:0007669"/>
    <property type="project" value="InterPro"/>
</dbReference>
<evidence type="ECO:0000256" key="6">
    <source>
        <dbReference type="ARBA" id="ARBA00023125"/>
    </source>
</evidence>
<evidence type="ECO:0000256" key="1">
    <source>
        <dbReference type="ARBA" id="ARBA00005446"/>
    </source>
</evidence>
<proteinExistence type="inferred from homology"/>
<evidence type="ECO:0000313" key="14">
    <source>
        <dbReference type="Proteomes" id="UP000265724"/>
    </source>
</evidence>
<reference evidence="14 15" key="1">
    <citation type="submission" date="2018-09" db="EMBL/GenBank/DDBJ databases">
        <title>Discovery and Ecogenomic Context for Candidatus Cryosericales, a Global Caldiserica Order Active in Thawing Permafrost.</title>
        <authorList>
            <person name="Martinez M.A."/>
            <person name="Woodcroft B.J."/>
            <person name="Ignacio Espinoza J.C."/>
            <person name="Zayed A."/>
            <person name="Singleton C.M."/>
            <person name="Boyd J."/>
            <person name="Li Y.-F."/>
            <person name="Purvine S."/>
            <person name="Maughan H."/>
            <person name="Hodgkins S.B."/>
            <person name="Anderson D."/>
            <person name="Sederholm M."/>
            <person name="Temperton B."/>
            <person name="Saleska S.R."/>
            <person name="Tyson G.W."/>
            <person name="Rich V.I."/>
        </authorList>
    </citation>
    <scope>NUCLEOTIDE SEQUENCE [LARGE SCALE GENOMIC DNA]</scope>
    <source>
        <strain evidence="12 14">SMC2</strain>
        <strain evidence="13 15">SMC3</strain>
    </source>
</reference>
<dbReference type="SMART" id="SM00487">
    <property type="entry name" value="DEXDc"/>
    <property type="match status" value="1"/>
</dbReference>
<dbReference type="Gene3D" id="3.40.50.300">
    <property type="entry name" value="P-loop containing nucleotide triphosphate hydrolases"/>
    <property type="match status" value="2"/>
</dbReference>
<dbReference type="Pfam" id="PF00271">
    <property type="entry name" value="Helicase_C"/>
    <property type="match status" value="1"/>
</dbReference>
<dbReference type="Pfam" id="PF00270">
    <property type="entry name" value="DEAD"/>
    <property type="match status" value="1"/>
</dbReference>
<dbReference type="GO" id="GO:0006310">
    <property type="term" value="P:DNA recombination"/>
    <property type="evidence" value="ECO:0007669"/>
    <property type="project" value="InterPro"/>
</dbReference>
<dbReference type="GO" id="GO:0003677">
    <property type="term" value="F:DNA binding"/>
    <property type="evidence" value="ECO:0007669"/>
    <property type="project" value="UniProtKB-KW"/>
</dbReference>
<evidence type="ECO:0000256" key="8">
    <source>
        <dbReference type="ARBA" id="ARBA00034617"/>
    </source>
</evidence>
<dbReference type="Pfam" id="PF01396">
    <property type="entry name" value="Zn_ribbon_Top1"/>
    <property type="match status" value="1"/>
</dbReference>
<dbReference type="InterPro" id="IPR011545">
    <property type="entry name" value="DEAD/DEAH_box_helicase_dom"/>
</dbReference>
<comment type="caution">
    <text evidence="13">The sequence shown here is derived from an EMBL/GenBank/DDBJ whole genome shotgun (WGS) entry which is preliminary data.</text>
</comment>
<keyword evidence="4 13" id="KW-0347">Helicase</keyword>
<dbReference type="InterPro" id="IPR013498">
    <property type="entry name" value="Topo_IA_Znf"/>
</dbReference>
<dbReference type="PROSITE" id="PS51192">
    <property type="entry name" value="HELICASE_ATP_BIND_1"/>
    <property type="match status" value="1"/>
</dbReference>
<evidence type="ECO:0000256" key="5">
    <source>
        <dbReference type="ARBA" id="ARBA00022840"/>
    </source>
</evidence>
<dbReference type="Proteomes" id="UP000266042">
    <property type="component" value="Unassembled WGS sequence"/>
</dbReference>
<dbReference type="PROSITE" id="PS00690">
    <property type="entry name" value="DEAH_ATP_HELICASE"/>
    <property type="match status" value="1"/>
</dbReference>
<dbReference type="InterPro" id="IPR002464">
    <property type="entry name" value="DNA/RNA_helicase_DEAH_CS"/>
</dbReference>
<sequence length="1245" mass="137214">MLRVDAASSAVSETGLVAVAEGAMGKVCPICGAEMVVRTAKSGPYAGQRFWGCTGYPHCRGILPYDGNGDDTPVSMAGDVYRNAEPIDLPRSVVCKARTTSQQVTVFESMAVPASLLKSICDEDLSLDPAVWQYLAQWRVDFPANNRAPSLDTAAQRVLAVLEKLVFRGRLTLLSESLEQRIALLFGIRLPSAFSVEDITGLVEQWPLELPRVALDSPTETAFYDSVLRVASQRDPWLTVVPQIEIASLVESAELSPDNTRRRVDFMVWHLGNKRKFIIEIDGAQHSDQLAADADRDRVLKEAGYEVLRIPAHQVMAGAGPEQENVRDLLFQMSTPLVEKPRSVQTVYLKAVTVAHQIQVLLVQGMKYGRLSLTEPKSWSISTDLDRLAWFDPEITHLLVAAAIEDFVRLLRAVASVHGCTVGKGMPTCAFENSGKDGFTGSAMTILFDPRSESGESCFQLLPCALPFHASMAFYSPVEQVTPALSPADKTLQFLLQYLFRFEKFGDEQRDAVKRVLAGKDTLALLPTGAGKSLIYQFASLLLPGRTIVIDPLVSLMDDQVEGLRAKGIDRITAINSSTSTTVRTQLIQLLGQGEYLFAFVSPERFQIKEFRSALTSLTSHTCVSVIVIDEVHCVSEWGHDFRPAYLNLGRTARRYCAAEDGHVPPILGLTGTASRAVLRDVQRELQLQDFDSVITPKTFDRENLHFMVFSAKSSEKWGRLEGLLGQRLPSLFGVTTGQFFGANGDNTYAGLVFCPHVNGSFGVVEIATKLNQDLRIPVNFYSGKAPDGHGSGEYTREKTEVAKKFKRNKIPVLACTSAFGMGIDKPNIRYTVHYGIPGSIESFYQEAGRAGRARTEPLEPAYCCIIVSNDDAGRAERLLSMRTSVEEVAQVVKDTKYADSDDTIRRLFFHVTAFRGASTELDEVARVLERVGAVSMRHDAVAVPFATARAGGARGDARMPTEKALHRLLIVGVISDYTLDYSKQQFEVDITGATRTDMVASYTKYVESYLASMRAPEQAKAEALTSPDGKPFILDLVRLLLDFVYHEIEQSRRRNLAEMLRACQHSGEDALRQSILRYLERTQFSDQLDAVVADAQAGIRLVQDVAGLVASPNEAAELRGQVSRYLSSYATHPGLLMLRAVAEAMCRDADADIVHREFTNAIESAFTGFGLDRTQVLYEFATWGVSTIGERDGQLGSEIAEELLRLSPDRDFARHLVKAAPSIRHVPAWFLIEQASSLADKTTS</sequence>
<dbReference type="GO" id="GO:0043138">
    <property type="term" value="F:3'-5' DNA helicase activity"/>
    <property type="evidence" value="ECO:0007669"/>
    <property type="project" value="UniProtKB-EC"/>
</dbReference>
<dbReference type="GO" id="GO:0005694">
    <property type="term" value="C:chromosome"/>
    <property type="evidence" value="ECO:0007669"/>
    <property type="project" value="InterPro"/>
</dbReference>
<dbReference type="InterPro" id="IPR007569">
    <property type="entry name" value="DUF559"/>
</dbReference>
<dbReference type="GO" id="GO:0016787">
    <property type="term" value="F:hydrolase activity"/>
    <property type="evidence" value="ECO:0007669"/>
    <property type="project" value="UniProtKB-KW"/>
</dbReference>
<evidence type="ECO:0000256" key="2">
    <source>
        <dbReference type="ARBA" id="ARBA00022741"/>
    </source>
</evidence>
<organism evidence="13 15">
    <name type="scientific">Candidatus Cryosericum hinesii</name>
    <dbReference type="NCBI Taxonomy" id="2290915"/>
    <lineage>
        <taxon>Bacteria</taxon>
        <taxon>Pseudomonadati</taxon>
        <taxon>Caldisericota/Cryosericota group</taxon>
        <taxon>Candidatus Cryosericota</taxon>
        <taxon>Candidatus Cryosericia</taxon>
        <taxon>Candidatus Cryosericales</taxon>
        <taxon>Candidatus Cryosericaceae</taxon>
        <taxon>Candidatus Cryosericum</taxon>
    </lineage>
</organism>
<keyword evidence="7" id="KW-0413">Isomerase</keyword>
<dbReference type="InterPro" id="IPR001650">
    <property type="entry name" value="Helicase_C-like"/>
</dbReference>
<comment type="similarity">
    <text evidence="1">Belongs to the helicase family. RecQ subfamily.</text>
</comment>
<dbReference type="EMBL" id="QXIX01000030">
    <property type="protein sequence ID" value="RIE14305.1"/>
    <property type="molecule type" value="Genomic_DNA"/>
</dbReference>
<keyword evidence="14" id="KW-1185">Reference proteome</keyword>
<dbReference type="SUPFAM" id="SSF52540">
    <property type="entry name" value="P-loop containing nucleoside triphosphate hydrolases"/>
    <property type="match status" value="1"/>
</dbReference>
<protein>
    <recommendedName>
        <fullName evidence="9">DNA 3'-5' helicase</fullName>
        <ecNumber evidence="9">5.6.2.4</ecNumber>
    </recommendedName>
</protein>
<dbReference type="Proteomes" id="UP000265724">
    <property type="component" value="Unassembled WGS sequence"/>
</dbReference>
<feature type="domain" description="Helicase C-terminal" evidence="11">
    <location>
        <begin position="728"/>
        <end position="897"/>
    </location>
</feature>
<evidence type="ECO:0000259" key="11">
    <source>
        <dbReference type="PROSITE" id="PS51194"/>
    </source>
</evidence>
<dbReference type="GO" id="GO:0009378">
    <property type="term" value="F:four-way junction helicase activity"/>
    <property type="evidence" value="ECO:0007669"/>
    <property type="project" value="TreeGrafter"/>
</dbReference>
<dbReference type="EC" id="5.6.2.4" evidence="9"/>
<gene>
    <name evidence="12" type="ORF">SMC2_02880</name>
    <name evidence="13" type="ORF">SMC3_01390</name>
</gene>
<dbReference type="Gene3D" id="3.30.65.10">
    <property type="entry name" value="Bacterial Topoisomerase I, domain 1"/>
    <property type="match status" value="1"/>
</dbReference>
<accession>A0A398DHW5</accession>
<dbReference type="AlphaFoldDB" id="A0A398DHW5"/>
<keyword evidence="5" id="KW-0067">ATP-binding</keyword>
<dbReference type="GO" id="GO:0005524">
    <property type="term" value="F:ATP binding"/>
    <property type="evidence" value="ECO:0007669"/>
    <property type="project" value="UniProtKB-KW"/>
</dbReference>
<comment type="catalytic activity">
    <reaction evidence="8">
        <text>Couples ATP hydrolysis with the unwinding of duplex DNA by translocating in the 3'-5' direction.</text>
        <dbReference type="EC" id="5.6.2.4"/>
    </reaction>
</comment>
<dbReference type="GO" id="GO:0006265">
    <property type="term" value="P:DNA topological change"/>
    <property type="evidence" value="ECO:0007669"/>
    <property type="project" value="InterPro"/>
</dbReference>
<evidence type="ECO:0000256" key="7">
    <source>
        <dbReference type="ARBA" id="ARBA00023235"/>
    </source>
</evidence>
<dbReference type="PANTHER" id="PTHR13710:SF105">
    <property type="entry name" value="ATP-DEPENDENT DNA HELICASE Q1"/>
    <property type="match status" value="1"/>
</dbReference>
<dbReference type="GO" id="GO:0006281">
    <property type="term" value="P:DNA repair"/>
    <property type="evidence" value="ECO:0007669"/>
    <property type="project" value="TreeGrafter"/>
</dbReference>
<dbReference type="PANTHER" id="PTHR13710">
    <property type="entry name" value="DNA HELICASE RECQ FAMILY MEMBER"/>
    <property type="match status" value="1"/>
</dbReference>
<feature type="domain" description="Helicase ATP-binding" evidence="10">
    <location>
        <begin position="513"/>
        <end position="692"/>
    </location>
</feature>
<evidence type="ECO:0000313" key="12">
    <source>
        <dbReference type="EMBL" id="RIE14305.1"/>
    </source>
</evidence>
<dbReference type="EMBL" id="QXIW01000007">
    <property type="protein sequence ID" value="RIE14755.1"/>
    <property type="molecule type" value="Genomic_DNA"/>
</dbReference>
<dbReference type="Pfam" id="PF04480">
    <property type="entry name" value="DUF559"/>
    <property type="match status" value="1"/>
</dbReference>
<dbReference type="SMART" id="SM00490">
    <property type="entry name" value="HELICc"/>
    <property type="match status" value="1"/>
</dbReference>